<dbReference type="PANTHER" id="PTHR10094">
    <property type="entry name" value="STEROL CARRIER PROTEIN 2 SCP-2 FAMILY PROTEIN"/>
    <property type="match status" value="1"/>
</dbReference>
<dbReference type="OrthoDB" id="10265837at2759"/>
<dbReference type="InterPro" id="IPR003033">
    <property type="entry name" value="SCP2_sterol-bd_dom"/>
</dbReference>
<keyword evidence="3" id="KW-1185">Reference proteome</keyword>
<feature type="domain" description="SCP2" evidence="1">
    <location>
        <begin position="22"/>
        <end position="112"/>
    </location>
</feature>
<accession>A0A137PBZ6</accession>
<evidence type="ECO:0000313" key="2">
    <source>
        <dbReference type="EMBL" id="KXN72519.1"/>
    </source>
</evidence>
<gene>
    <name evidence="2" type="ORF">CONCODRAFT_16063</name>
</gene>
<dbReference type="InterPro" id="IPR036527">
    <property type="entry name" value="SCP2_sterol-bd_dom_sf"/>
</dbReference>
<dbReference type="AlphaFoldDB" id="A0A137PBZ6"/>
<protein>
    <submittedName>
        <fullName evidence="2">Sterol-binding-like protein</fullName>
    </submittedName>
</protein>
<dbReference type="Proteomes" id="UP000070444">
    <property type="component" value="Unassembled WGS sequence"/>
</dbReference>
<dbReference type="Pfam" id="PF02036">
    <property type="entry name" value="SCP2"/>
    <property type="match status" value="1"/>
</dbReference>
<proteinExistence type="predicted"/>
<dbReference type="Gene3D" id="3.30.1050.10">
    <property type="entry name" value="SCP2 sterol-binding domain"/>
    <property type="match status" value="1"/>
</dbReference>
<sequence>MTNSAGTFEIIDAAFKSFDIVEAEKLINDIKAVYLFEIKNGKEAEYWTIDLKNSKPKAKRGLPDKADEAIITDEDSFVELFEGKANALDLFMQGKIRVKGNMGLTTKLDSLFRAVRAKNCKPLPLVSV</sequence>
<name>A0A137PBZ6_CONC2</name>
<evidence type="ECO:0000313" key="3">
    <source>
        <dbReference type="Proteomes" id="UP000070444"/>
    </source>
</evidence>
<reference evidence="2 3" key="1">
    <citation type="journal article" date="2015" name="Genome Biol. Evol.">
        <title>Phylogenomic analyses indicate that early fungi evolved digesting cell walls of algal ancestors of land plants.</title>
        <authorList>
            <person name="Chang Y."/>
            <person name="Wang S."/>
            <person name="Sekimoto S."/>
            <person name="Aerts A.L."/>
            <person name="Choi C."/>
            <person name="Clum A."/>
            <person name="LaButti K.M."/>
            <person name="Lindquist E.A."/>
            <person name="Yee Ngan C."/>
            <person name="Ohm R.A."/>
            <person name="Salamov A.A."/>
            <person name="Grigoriev I.V."/>
            <person name="Spatafora J.W."/>
            <person name="Berbee M.L."/>
        </authorList>
    </citation>
    <scope>NUCLEOTIDE SEQUENCE [LARGE SCALE GENOMIC DNA]</scope>
    <source>
        <strain evidence="2 3">NRRL 28638</strain>
    </source>
</reference>
<dbReference type="GO" id="GO:0005829">
    <property type="term" value="C:cytosol"/>
    <property type="evidence" value="ECO:0007669"/>
    <property type="project" value="TreeGrafter"/>
</dbReference>
<evidence type="ECO:0000259" key="1">
    <source>
        <dbReference type="Pfam" id="PF02036"/>
    </source>
</evidence>
<organism evidence="2 3">
    <name type="scientific">Conidiobolus coronatus (strain ATCC 28846 / CBS 209.66 / NRRL 28638)</name>
    <name type="common">Delacroixia coronata</name>
    <dbReference type="NCBI Taxonomy" id="796925"/>
    <lineage>
        <taxon>Eukaryota</taxon>
        <taxon>Fungi</taxon>
        <taxon>Fungi incertae sedis</taxon>
        <taxon>Zoopagomycota</taxon>
        <taxon>Entomophthoromycotina</taxon>
        <taxon>Entomophthoromycetes</taxon>
        <taxon>Entomophthorales</taxon>
        <taxon>Ancylistaceae</taxon>
        <taxon>Conidiobolus</taxon>
    </lineage>
</organism>
<dbReference type="STRING" id="796925.A0A137PBZ6"/>
<dbReference type="SUPFAM" id="SSF55718">
    <property type="entry name" value="SCP-like"/>
    <property type="match status" value="1"/>
</dbReference>
<dbReference type="EMBL" id="KQ964451">
    <property type="protein sequence ID" value="KXN72519.1"/>
    <property type="molecule type" value="Genomic_DNA"/>
</dbReference>
<dbReference type="PANTHER" id="PTHR10094:SF25">
    <property type="entry name" value="SCP2 STEROL-BINDING DOMAIN-CONTAINING PROTEIN 1"/>
    <property type="match status" value="1"/>
</dbReference>